<comment type="caution">
    <text evidence="3">The sequence shown here is derived from an EMBL/GenBank/DDBJ whole genome shotgun (WGS) entry which is preliminary data.</text>
</comment>
<dbReference type="PANTHER" id="PTHR45947">
    <property type="entry name" value="SULFOQUINOVOSYL TRANSFERASE SQD2"/>
    <property type="match status" value="1"/>
</dbReference>
<dbReference type="GO" id="GO:0016757">
    <property type="term" value="F:glycosyltransferase activity"/>
    <property type="evidence" value="ECO:0007669"/>
    <property type="project" value="InterPro"/>
</dbReference>
<dbReference type="Gene3D" id="3.40.50.2000">
    <property type="entry name" value="Glycogen Phosphorylase B"/>
    <property type="match status" value="2"/>
</dbReference>
<evidence type="ECO:0000259" key="1">
    <source>
        <dbReference type="Pfam" id="PF00534"/>
    </source>
</evidence>
<feature type="domain" description="Glycosyltransferase subfamily 4-like N-terminal" evidence="2">
    <location>
        <begin position="15"/>
        <end position="156"/>
    </location>
</feature>
<accession>A0A1F5S3B3</accession>
<evidence type="ECO:0000313" key="4">
    <source>
        <dbReference type="Proteomes" id="UP000177407"/>
    </source>
</evidence>
<dbReference type="Pfam" id="PF13439">
    <property type="entry name" value="Glyco_transf_4"/>
    <property type="match status" value="1"/>
</dbReference>
<dbReference type="EMBL" id="MFGA01000012">
    <property type="protein sequence ID" value="OGF21175.1"/>
    <property type="molecule type" value="Genomic_DNA"/>
</dbReference>
<dbReference type="InterPro" id="IPR001296">
    <property type="entry name" value="Glyco_trans_1"/>
</dbReference>
<dbReference type="PANTHER" id="PTHR45947:SF3">
    <property type="entry name" value="SULFOQUINOVOSYL TRANSFERASE SQD2"/>
    <property type="match status" value="1"/>
</dbReference>
<organism evidence="3 4">
    <name type="scientific">Candidatus Falkowbacteria bacterium RIFOXYA2_FULL_38_12</name>
    <dbReference type="NCBI Taxonomy" id="1797993"/>
    <lineage>
        <taxon>Bacteria</taxon>
        <taxon>Candidatus Falkowiibacteriota</taxon>
    </lineage>
</organism>
<dbReference type="AlphaFoldDB" id="A0A1F5S3B3"/>
<evidence type="ECO:0000313" key="3">
    <source>
        <dbReference type="EMBL" id="OGF21175.1"/>
    </source>
</evidence>
<dbReference type="Pfam" id="PF00534">
    <property type="entry name" value="Glycos_transf_1"/>
    <property type="match status" value="1"/>
</dbReference>
<dbReference type="CDD" id="cd03801">
    <property type="entry name" value="GT4_PimA-like"/>
    <property type="match status" value="1"/>
</dbReference>
<feature type="domain" description="Glycosyl transferase family 1" evidence="1">
    <location>
        <begin position="200"/>
        <end position="364"/>
    </location>
</feature>
<sequence>MKIAIVSPVFPPYRGGIGTVAHTEALELSSRGHEVSVFAPDYKTTPSEAEKRFESSSSKKTPDVFLLRPLLKYGNAGFLPQLFWRLRKFDAVHLHYPFFGGAEVVWLWKFFHRKTKLIITYHHDVIGRGWLGNFFDWHTKNLMPHILKSADKMLVSSFDYVKNSNAKDIFSKYSGKFEELPFGLDIKRFSPREKSKELLTRHNLRDDDNIILFVGGLDKAHYFKGVEHLISAKCKVKSAKLLIVGDGDLRSYYRDLAGRLGVHNDVIFAGKSSDEDLPQYYNLANVVVLPSIDKSEAFGIVLTEAMACGKPVIASDLPGVRSVVEHEANGFLVEPKNENILAEKINLILLSRELRKKFGERSRQIAEEKYDMEKIIVKLEKILSL</sequence>
<dbReference type="InterPro" id="IPR050194">
    <property type="entry name" value="Glycosyltransferase_grp1"/>
</dbReference>
<gene>
    <name evidence="3" type="ORF">A2257_01740</name>
</gene>
<proteinExistence type="predicted"/>
<dbReference type="InterPro" id="IPR028098">
    <property type="entry name" value="Glyco_trans_4-like_N"/>
</dbReference>
<protein>
    <recommendedName>
        <fullName evidence="5">Glycosyltransferase subfamily 4-like N-terminal domain-containing protein</fullName>
    </recommendedName>
</protein>
<evidence type="ECO:0008006" key="5">
    <source>
        <dbReference type="Google" id="ProtNLM"/>
    </source>
</evidence>
<reference evidence="3 4" key="1">
    <citation type="journal article" date="2016" name="Nat. Commun.">
        <title>Thousands of microbial genomes shed light on interconnected biogeochemical processes in an aquifer system.</title>
        <authorList>
            <person name="Anantharaman K."/>
            <person name="Brown C.T."/>
            <person name="Hug L.A."/>
            <person name="Sharon I."/>
            <person name="Castelle C.J."/>
            <person name="Probst A.J."/>
            <person name="Thomas B.C."/>
            <person name="Singh A."/>
            <person name="Wilkins M.J."/>
            <person name="Karaoz U."/>
            <person name="Brodie E.L."/>
            <person name="Williams K.H."/>
            <person name="Hubbard S.S."/>
            <person name="Banfield J.F."/>
        </authorList>
    </citation>
    <scope>NUCLEOTIDE SEQUENCE [LARGE SCALE GENOMIC DNA]</scope>
</reference>
<dbReference type="Proteomes" id="UP000177407">
    <property type="component" value="Unassembled WGS sequence"/>
</dbReference>
<evidence type="ECO:0000259" key="2">
    <source>
        <dbReference type="Pfam" id="PF13439"/>
    </source>
</evidence>
<name>A0A1F5S3B3_9BACT</name>
<dbReference type="SUPFAM" id="SSF53756">
    <property type="entry name" value="UDP-Glycosyltransferase/glycogen phosphorylase"/>
    <property type="match status" value="1"/>
</dbReference>